<dbReference type="Gene3D" id="3.30.470.20">
    <property type="entry name" value="ATP-grasp fold, B domain"/>
    <property type="match status" value="1"/>
</dbReference>
<accession>A0A841TTL8</accession>
<gene>
    <name evidence="3" type="ORF">H7B90_10400</name>
</gene>
<protein>
    <submittedName>
        <fullName evidence="3">YheC/YheD family protein</fullName>
    </submittedName>
</protein>
<dbReference type="AlphaFoldDB" id="A0A841TTL8"/>
<dbReference type="Proteomes" id="UP000553776">
    <property type="component" value="Unassembled WGS sequence"/>
</dbReference>
<evidence type="ECO:0000259" key="2">
    <source>
        <dbReference type="PROSITE" id="PS50975"/>
    </source>
</evidence>
<dbReference type="EMBL" id="JACJVR010000039">
    <property type="protein sequence ID" value="MBB6691807.1"/>
    <property type="molecule type" value="Genomic_DNA"/>
</dbReference>
<keyword evidence="4" id="KW-1185">Reference proteome</keyword>
<dbReference type="GO" id="GO:0005524">
    <property type="term" value="F:ATP binding"/>
    <property type="evidence" value="ECO:0007669"/>
    <property type="project" value="UniProtKB-UniRule"/>
</dbReference>
<reference evidence="3 4" key="1">
    <citation type="submission" date="2020-08" db="EMBL/GenBank/DDBJ databases">
        <title>Cohnella phylogeny.</title>
        <authorList>
            <person name="Dunlap C."/>
        </authorList>
    </citation>
    <scope>NUCLEOTIDE SEQUENCE [LARGE SCALE GENOMIC DNA]</scope>
    <source>
        <strain evidence="3 4">DSM 25239</strain>
    </source>
</reference>
<evidence type="ECO:0000313" key="3">
    <source>
        <dbReference type="EMBL" id="MBB6691807.1"/>
    </source>
</evidence>
<dbReference type="PROSITE" id="PS50975">
    <property type="entry name" value="ATP_GRASP"/>
    <property type="match status" value="1"/>
</dbReference>
<dbReference type="InterPro" id="IPR011761">
    <property type="entry name" value="ATP-grasp"/>
</dbReference>
<dbReference type="GO" id="GO:0046872">
    <property type="term" value="F:metal ion binding"/>
    <property type="evidence" value="ECO:0007669"/>
    <property type="project" value="InterPro"/>
</dbReference>
<keyword evidence="1" id="KW-0067">ATP-binding</keyword>
<evidence type="ECO:0000313" key="4">
    <source>
        <dbReference type="Proteomes" id="UP000553776"/>
    </source>
</evidence>
<sequence length="258" mass="29563">MGNRVPLVSKWSKTQILRRSKALARHLPETRLMNARTLKGMLDRYGLAYVKPVVGSLGRGVIKVEKRGRGYRVHAGTSRVRFDSYAKAYRWILAHKRKRTYLAQRGIRVLRRGGRPVDFRVMIQRRPDRKWEVTGTLARVAHPLKAVTNGSQGGTIYSASGLLRAKVGKRGAKRLVRRFHRLARLTAARLNRVSGLNELGLDVAVDGKLRTWILEVNSRPDAKPFKLLRNRSMLRRIVRLGRLYGRKYDLRVTKAKRG</sequence>
<name>A0A841TTL8_9BACL</name>
<keyword evidence="1" id="KW-0547">Nucleotide-binding</keyword>
<dbReference type="Pfam" id="PF14398">
    <property type="entry name" value="ATPgrasp_YheCD"/>
    <property type="match status" value="1"/>
</dbReference>
<dbReference type="SUPFAM" id="SSF56059">
    <property type="entry name" value="Glutathione synthetase ATP-binding domain-like"/>
    <property type="match status" value="1"/>
</dbReference>
<proteinExistence type="predicted"/>
<organism evidence="3 4">
    <name type="scientific">Cohnella xylanilytica</name>
    <dbReference type="NCBI Taxonomy" id="557555"/>
    <lineage>
        <taxon>Bacteria</taxon>
        <taxon>Bacillati</taxon>
        <taxon>Bacillota</taxon>
        <taxon>Bacilli</taxon>
        <taxon>Bacillales</taxon>
        <taxon>Paenibacillaceae</taxon>
        <taxon>Cohnella</taxon>
    </lineage>
</organism>
<evidence type="ECO:0000256" key="1">
    <source>
        <dbReference type="PROSITE-ProRule" id="PRU00409"/>
    </source>
</evidence>
<feature type="domain" description="ATP-grasp" evidence="2">
    <location>
        <begin position="19"/>
        <end position="242"/>
    </location>
</feature>
<comment type="caution">
    <text evidence="3">The sequence shown here is derived from an EMBL/GenBank/DDBJ whole genome shotgun (WGS) entry which is preliminary data.</text>
</comment>
<dbReference type="InterPro" id="IPR026838">
    <property type="entry name" value="YheC/D"/>
</dbReference>